<dbReference type="Gene3D" id="1.10.8.60">
    <property type="match status" value="1"/>
</dbReference>
<dbReference type="Pfam" id="PF09336">
    <property type="entry name" value="Vps4_C"/>
    <property type="match status" value="1"/>
</dbReference>
<keyword evidence="13" id="KW-1185">Reference proteome</keyword>
<keyword evidence="6" id="KW-0413">Isomerase</keyword>
<gene>
    <name evidence="12" type="ORF">CXG81DRAFT_14830</name>
</gene>
<proteinExistence type="inferred from homology"/>
<name>A0A4P9X058_9FUNG</name>
<dbReference type="InterPro" id="IPR027417">
    <property type="entry name" value="P-loop_NTPase"/>
</dbReference>
<evidence type="ECO:0000256" key="6">
    <source>
        <dbReference type="ARBA" id="ARBA00023235"/>
    </source>
</evidence>
<dbReference type="PROSITE" id="PS00674">
    <property type="entry name" value="AAA"/>
    <property type="match status" value="1"/>
</dbReference>
<evidence type="ECO:0000256" key="2">
    <source>
        <dbReference type="ARBA" id="ARBA00022701"/>
    </source>
</evidence>
<dbReference type="GO" id="GO:0008568">
    <property type="term" value="F:microtubule severing ATPase activity"/>
    <property type="evidence" value="ECO:0007669"/>
    <property type="project" value="UniProtKB-EC"/>
</dbReference>
<keyword evidence="5" id="KW-0472">Membrane</keyword>
<protein>
    <recommendedName>
        <fullName evidence="8">microtubule-severing ATPase</fullName>
        <ecNumber evidence="8">5.6.1.1</ecNumber>
    </recommendedName>
</protein>
<keyword evidence="2" id="KW-0493">Microtubule</keyword>
<evidence type="ECO:0000313" key="12">
    <source>
        <dbReference type="EMBL" id="RKO99204.1"/>
    </source>
</evidence>
<dbReference type="CDD" id="cd19509">
    <property type="entry name" value="RecA-like_VPS4-like"/>
    <property type="match status" value="1"/>
</dbReference>
<feature type="compositionally biased region" description="Low complexity" evidence="10">
    <location>
        <begin position="19"/>
        <end position="33"/>
    </location>
</feature>
<dbReference type="InterPro" id="IPR003593">
    <property type="entry name" value="AAA+_ATPase"/>
</dbReference>
<reference evidence="13" key="1">
    <citation type="journal article" date="2018" name="Nat. Microbiol.">
        <title>Leveraging single-cell genomics to expand the fungal tree of life.</title>
        <authorList>
            <person name="Ahrendt S.R."/>
            <person name="Quandt C.A."/>
            <person name="Ciobanu D."/>
            <person name="Clum A."/>
            <person name="Salamov A."/>
            <person name="Andreopoulos B."/>
            <person name="Cheng J.F."/>
            <person name="Woyke T."/>
            <person name="Pelin A."/>
            <person name="Henrissat B."/>
            <person name="Reynolds N.K."/>
            <person name="Benny G.L."/>
            <person name="Smith M.E."/>
            <person name="James T.Y."/>
            <person name="Grigoriev I.V."/>
        </authorList>
    </citation>
    <scope>NUCLEOTIDE SEQUENCE [LARGE SCALE GENOMIC DNA]</scope>
    <source>
        <strain evidence="13">ATCC 52028</strain>
    </source>
</reference>
<dbReference type="InterPro" id="IPR015415">
    <property type="entry name" value="Spast_Vps4_C"/>
</dbReference>
<sequence>MAGSLAQIAEHIAALAADTPSAVAPATTPRGTARPPPARVAPRPPPAARAAGAALPASAASAATTPVLPGVDPKLAHAILDEALVERPDVRWTDIIGLAAAKQALYEAVVLPSKRPELFRGLRAPARGVLLYGPPGTGKTMLAKAVAHESRARFFAVSAASLLSKWLGEGEKTVRALFAVARATAPAIIFIDEIDSLLKARSENEHEASRRIKTEFFLQSDGLATDQDERLLVLGATNRPQELDAAALRRFPRRIYIPLPEPATRGALLAALLEQQPHTLTPRQLEQLVARTDGYSGSDLTALAREASMGPLRELGDRLCDVPVDQIRALALADFLAALKEVRPSVPAEALQIYEAWAQYGSQGQ</sequence>
<dbReference type="SMART" id="SM00382">
    <property type="entry name" value="AAA"/>
    <property type="match status" value="1"/>
</dbReference>
<evidence type="ECO:0000256" key="8">
    <source>
        <dbReference type="ARBA" id="ARBA00038871"/>
    </source>
</evidence>
<evidence type="ECO:0000313" key="13">
    <source>
        <dbReference type="Proteomes" id="UP000274922"/>
    </source>
</evidence>
<comment type="similarity">
    <text evidence="1 9">Belongs to the AAA ATPase family.</text>
</comment>
<dbReference type="OrthoDB" id="10251136at2759"/>
<evidence type="ECO:0000259" key="11">
    <source>
        <dbReference type="SMART" id="SM00382"/>
    </source>
</evidence>
<dbReference type="SUPFAM" id="SSF52540">
    <property type="entry name" value="P-loop containing nucleoside triphosphate hydrolases"/>
    <property type="match status" value="1"/>
</dbReference>
<dbReference type="InterPro" id="IPR050304">
    <property type="entry name" value="MT-severing_AAA_ATPase"/>
</dbReference>
<dbReference type="GO" id="GO:0005524">
    <property type="term" value="F:ATP binding"/>
    <property type="evidence" value="ECO:0007669"/>
    <property type="project" value="UniProtKB-KW"/>
</dbReference>
<dbReference type="InterPro" id="IPR003959">
    <property type="entry name" value="ATPase_AAA_core"/>
</dbReference>
<dbReference type="Pfam" id="PF17862">
    <property type="entry name" value="AAA_lid_3"/>
    <property type="match status" value="1"/>
</dbReference>
<dbReference type="PANTHER" id="PTHR23074:SF86">
    <property type="entry name" value="SPASTIN"/>
    <property type="match status" value="1"/>
</dbReference>
<dbReference type="FunFam" id="1.10.8.60:FF:000022">
    <property type="entry name" value="Fidgetin like 1"/>
    <property type="match status" value="1"/>
</dbReference>
<dbReference type="InterPro" id="IPR041569">
    <property type="entry name" value="AAA_lid_3"/>
</dbReference>
<evidence type="ECO:0000256" key="5">
    <source>
        <dbReference type="ARBA" id="ARBA00023136"/>
    </source>
</evidence>
<organism evidence="12 13">
    <name type="scientific">Caulochytrium protostelioides</name>
    <dbReference type="NCBI Taxonomy" id="1555241"/>
    <lineage>
        <taxon>Eukaryota</taxon>
        <taxon>Fungi</taxon>
        <taxon>Fungi incertae sedis</taxon>
        <taxon>Chytridiomycota</taxon>
        <taxon>Chytridiomycota incertae sedis</taxon>
        <taxon>Chytridiomycetes</taxon>
        <taxon>Caulochytriales</taxon>
        <taxon>Caulochytriaceae</taxon>
        <taxon>Caulochytrium</taxon>
    </lineage>
</organism>
<dbReference type="PANTHER" id="PTHR23074">
    <property type="entry name" value="AAA DOMAIN-CONTAINING"/>
    <property type="match status" value="1"/>
</dbReference>
<dbReference type="Gene3D" id="3.40.50.300">
    <property type="entry name" value="P-loop containing nucleotide triphosphate hydrolases"/>
    <property type="match status" value="1"/>
</dbReference>
<feature type="compositionally biased region" description="Pro residues" evidence="10">
    <location>
        <begin position="34"/>
        <end position="47"/>
    </location>
</feature>
<dbReference type="FunFam" id="3.40.50.300:FF:000093">
    <property type="entry name" value="Fidgetin-like 1"/>
    <property type="match status" value="1"/>
</dbReference>
<comment type="catalytic activity">
    <reaction evidence="7">
        <text>n ATP + n H2O + a microtubule = n ADP + n phosphate + (n+1) alpha/beta tubulin heterodimers.</text>
        <dbReference type="EC" id="5.6.1.1"/>
    </reaction>
</comment>
<dbReference type="GO" id="GO:0016887">
    <property type="term" value="F:ATP hydrolysis activity"/>
    <property type="evidence" value="ECO:0007669"/>
    <property type="project" value="InterPro"/>
</dbReference>
<keyword evidence="3 9" id="KW-0547">Nucleotide-binding</keyword>
<feature type="region of interest" description="Disordered" evidence="10">
    <location>
        <begin position="19"/>
        <end position="53"/>
    </location>
</feature>
<feature type="domain" description="AAA+ ATPase" evidence="11">
    <location>
        <begin position="125"/>
        <end position="261"/>
    </location>
</feature>
<evidence type="ECO:0000256" key="4">
    <source>
        <dbReference type="ARBA" id="ARBA00022840"/>
    </source>
</evidence>
<dbReference type="InterPro" id="IPR003960">
    <property type="entry name" value="ATPase_AAA_CS"/>
</dbReference>
<accession>A0A4P9X058</accession>
<evidence type="ECO:0000256" key="9">
    <source>
        <dbReference type="RuleBase" id="RU003651"/>
    </source>
</evidence>
<dbReference type="Pfam" id="PF00004">
    <property type="entry name" value="AAA"/>
    <property type="match status" value="1"/>
</dbReference>
<evidence type="ECO:0000256" key="7">
    <source>
        <dbReference type="ARBA" id="ARBA00036378"/>
    </source>
</evidence>
<keyword evidence="4 9" id="KW-0067">ATP-binding</keyword>
<dbReference type="GO" id="GO:0005874">
    <property type="term" value="C:microtubule"/>
    <property type="evidence" value="ECO:0007669"/>
    <property type="project" value="UniProtKB-KW"/>
</dbReference>
<evidence type="ECO:0000256" key="1">
    <source>
        <dbReference type="ARBA" id="ARBA00006914"/>
    </source>
</evidence>
<dbReference type="EMBL" id="ML014309">
    <property type="protein sequence ID" value="RKO99204.1"/>
    <property type="molecule type" value="Genomic_DNA"/>
</dbReference>
<dbReference type="AlphaFoldDB" id="A0A4P9X058"/>
<evidence type="ECO:0000256" key="10">
    <source>
        <dbReference type="SAM" id="MobiDB-lite"/>
    </source>
</evidence>
<dbReference type="EC" id="5.6.1.1" evidence="8"/>
<dbReference type="STRING" id="1555241.A0A4P9X058"/>
<dbReference type="Proteomes" id="UP000274922">
    <property type="component" value="Unassembled WGS sequence"/>
</dbReference>
<evidence type="ECO:0000256" key="3">
    <source>
        <dbReference type="ARBA" id="ARBA00022741"/>
    </source>
</evidence>